<feature type="chain" id="PRO_5019269910" description="Fungal N-terminal domain-containing protein" evidence="1">
    <location>
        <begin position="20"/>
        <end position="252"/>
    </location>
</feature>
<name>A0A428S624_9HYPO</name>
<dbReference type="EMBL" id="NIZV01000572">
    <property type="protein sequence ID" value="RSL85260.1"/>
    <property type="molecule type" value="Genomic_DNA"/>
</dbReference>
<sequence length="252" mass="28275">MDSFPSAISAFLSFAFTQAVTFLFQLDPGTDKALFSNLDLISELRNICLAHSLIQDALENNADEVSSDVLEDLVLYTNSVRKCSAIAQHLRLQNDPRFLKDARVISRQHELLRQARKARECSEQLQYRLDKQGSLARKLSVESEDVQKWLGASLFPNNSQTGPLLVSEPFGTPVIFHKWLFQDQKLIWCTSASDGSGEDLGLAVARYLVSQTHGDFLGYTLFSPSSEQPELSEPLFRLLRQLVASPKLRLSV</sequence>
<proteinExistence type="predicted"/>
<feature type="signal peptide" evidence="1">
    <location>
        <begin position="1"/>
        <end position="19"/>
    </location>
</feature>
<comment type="caution">
    <text evidence="2">The sequence shown here is derived from an EMBL/GenBank/DDBJ whole genome shotgun (WGS) entry which is preliminary data.</text>
</comment>
<keyword evidence="3" id="KW-1185">Reference proteome</keyword>
<evidence type="ECO:0000256" key="1">
    <source>
        <dbReference type="SAM" id="SignalP"/>
    </source>
</evidence>
<accession>A0A428S624</accession>
<protein>
    <recommendedName>
        <fullName evidence="4">Fungal N-terminal domain-containing protein</fullName>
    </recommendedName>
</protein>
<dbReference type="Proteomes" id="UP000288429">
    <property type="component" value="Unassembled WGS sequence"/>
</dbReference>
<evidence type="ECO:0000313" key="3">
    <source>
        <dbReference type="Proteomes" id="UP000288429"/>
    </source>
</evidence>
<dbReference type="AlphaFoldDB" id="A0A428S624"/>
<keyword evidence="1" id="KW-0732">Signal</keyword>
<reference evidence="2 3" key="1">
    <citation type="submission" date="2017-06" db="EMBL/GenBank/DDBJ databases">
        <title>Cmopartive genomic analysis of Ambrosia Fusariam Clade fungi.</title>
        <authorList>
            <person name="Stajich J.E."/>
            <person name="Carrillo J."/>
            <person name="Kijimoto T."/>
            <person name="Eskalen A."/>
            <person name="O'Donnell K."/>
            <person name="Kasson M."/>
        </authorList>
    </citation>
    <scope>NUCLEOTIDE SEQUENCE [LARGE SCALE GENOMIC DNA]</scope>
    <source>
        <strain evidence="2 3">NRRL 20438</strain>
    </source>
</reference>
<evidence type="ECO:0000313" key="2">
    <source>
        <dbReference type="EMBL" id="RSL85260.1"/>
    </source>
</evidence>
<feature type="non-terminal residue" evidence="2">
    <location>
        <position position="252"/>
    </location>
</feature>
<organism evidence="2 3">
    <name type="scientific">Fusarium ambrosium</name>
    <dbReference type="NCBI Taxonomy" id="131363"/>
    <lineage>
        <taxon>Eukaryota</taxon>
        <taxon>Fungi</taxon>
        <taxon>Dikarya</taxon>
        <taxon>Ascomycota</taxon>
        <taxon>Pezizomycotina</taxon>
        <taxon>Sordariomycetes</taxon>
        <taxon>Hypocreomycetidae</taxon>
        <taxon>Hypocreales</taxon>
        <taxon>Nectriaceae</taxon>
        <taxon>Fusarium</taxon>
        <taxon>Fusarium solani species complex</taxon>
    </lineage>
</organism>
<evidence type="ECO:0008006" key="4">
    <source>
        <dbReference type="Google" id="ProtNLM"/>
    </source>
</evidence>
<gene>
    <name evidence="2" type="ORF">CDV31_016594</name>
</gene>